<evidence type="ECO:0000313" key="2">
    <source>
        <dbReference type="Proteomes" id="UP000678679"/>
    </source>
</evidence>
<dbReference type="RefSeq" id="WP_066216632.1">
    <property type="nucleotide sequence ID" value="NZ_CP076133.1"/>
</dbReference>
<name>A0AAX1NC23_9BACT</name>
<protein>
    <submittedName>
        <fullName evidence="1">Uncharacterized protein</fullName>
    </submittedName>
</protein>
<sequence length="142" mass="16488">MNNFDISSDEGFEQFDVDRGVKKGFTEEYFNASGFPSPAQEYAKSDISADDIIDRGYNTFFCKMEKTIQEWRFFQGDFIVVSKGAHLSPHDFFIGWYKNEFRVLRMGHEGFWVTPRQFSKETVKVWGKVTHAIVSFSPSIPK</sequence>
<dbReference type="Proteomes" id="UP000678679">
    <property type="component" value="Chromosome 2"/>
</dbReference>
<evidence type="ECO:0000313" key="1">
    <source>
        <dbReference type="EMBL" id="QWG05130.1"/>
    </source>
</evidence>
<dbReference type="InterPro" id="IPR036286">
    <property type="entry name" value="LexA/Signal_pep-like_sf"/>
</dbReference>
<dbReference type="EMBL" id="CP076133">
    <property type="protein sequence ID" value="QWG05130.1"/>
    <property type="molecule type" value="Genomic_DNA"/>
</dbReference>
<dbReference type="KEGG" id="fya:KMW28_22155"/>
<organism evidence="1 2">
    <name type="scientific">Flammeovirga yaeyamensis</name>
    <dbReference type="NCBI Taxonomy" id="367791"/>
    <lineage>
        <taxon>Bacteria</taxon>
        <taxon>Pseudomonadati</taxon>
        <taxon>Bacteroidota</taxon>
        <taxon>Cytophagia</taxon>
        <taxon>Cytophagales</taxon>
        <taxon>Flammeovirgaceae</taxon>
        <taxon>Flammeovirga</taxon>
    </lineage>
</organism>
<dbReference type="AlphaFoldDB" id="A0AAX1NC23"/>
<reference evidence="1 2" key="1">
    <citation type="submission" date="2021-05" db="EMBL/GenBank/DDBJ databases">
        <title>Comparative genomic studies on the polysaccharide-degrading batcterial strains of the Flammeovirga genus.</title>
        <authorList>
            <person name="Zewei F."/>
            <person name="Zheng Z."/>
            <person name="Yu L."/>
            <person name="Ruyue G."/>
            <person name="Yanhong M."/>
            <person name="Yuanyuan C."/>
            <person name="Jingyan G."/>
            <person name="Wenjun H."/>
        </authorList>
    </citation>
    <scope>NUCLEOTIDE SEQUENCE [LARGE SCALE GENOMIC DNA]</scope>
    <source>
        <strain evidence="1 2">NBRC:100898</strain>
    </source>
</reference>
<proteinExistence type="predicted"/>
<keyword evidence="2" id="KW-1185">Reference proteome</keyword>
<dbReference type="SUPFAM" id="SSF51306">
    <property type="entry name" value="LexA/Signal peptidase"/>
    <property type="match status" value="1"/>
</dbReference>
<gene>
    <name evidence="1" type="ORF">KMW28_22155</name>
</gene>
<accession>A0AAX1NC23</accession>